<feature type="transmembrane region" description="Helical" evidence="1">
    <location>
        <begin position="73"/>
        <end position="94"/>
    </location>
</feature>
<dbReference type="Pfam" id="PF07885">
    <property type="entry name" value="Ion_trans_2"/>
    <property type="match status" value="1"/>
</dbReference>
<dbReference type="SUPFAM" id="SSF81324">
    <property type="entry name" value="Voltage-gated potassium channels"/>
    <property type="match status" value="1"/>
</dbReference>
<feature type="transmembrane region" description="Helical" evidence="1">
    <location>
        <begin position="199"/>
        <end position="219"/>
    </location>
</feature>
<dbReference type="RefSeq" id="WP_209683221.1">
    <property type="nucleotide sequence ID" value="NZ_JAGIOI010000001.1"/>
</dbReference>
<name>A0ABS4Z188_9MICC</name>
<feature type="transmembrane region" description="Helical" evidence="1">
    <location>
        <begin position="48"/>
        <end position="64"/>
    </location>
</feature>
<dbReference type="EMBL" id="JAGIOI010000001">
    <property type="protein sequence ID" value="MBP2414811.1"/>
    <property type="molecule type" value="Genomic_DNA"/>
</dbReference>
<comment type="caution">
    <text evidence="3">The sequence shown here is derived from an EMBL/GenBank/DDBJ whole genome shotgun (WGS) entry which is preliminary data.</text>
</comment>
<evidence type="ECO:0000259" key="2">
    <source>
        <dbReference type="Pfam" id="PF07885"/>
    </source>
</evidence>
<feature type="transmembrane region" description="Helical" evidence="1">
    <location>
        <begin position="100"/>
        <end position="119"/>
    </location>
</feature>
<dbReference type="InterPro" id="IPR013099">
    <property type="entry name" value="K_chnl_dom"/>
</dbReference>
<protein>
    <recommendedName>
        <fullName evidence="2">Potassium channel domain-containing protein</fullName>
    </recommendedName>
</protein>
<keyword evidence="1" id="KW-0812">Transmembrane</keyword>
<accession>A0ABS4Z188</accession>
<gene>
    <name evidence="3" type="ORF">JOF48_003610</name>
</gene>
<evidence type="ECO:0000313" key="4">
    <source>
        <dbReference type="Proteomes" id="UP000711614"/>
    </source>
</evidence>
<keyword evidence="4" id="KW-1185">Reference proteome</keyword>
<keyword evidence="1" id="KW-1133">Transmembrane helix</keyword>
<dbReference type="Gene3D" id="1.10.287.70">
    <property type="match status" value="1"/>
</dbReference>
<feature type="transmembrane region" description="Helical" evidence="1">
    <location>
        <begin position="131"/>
        <end position="153"/>
    </location>
</feature>
<feature type="domain" description="Potassium channel" evidence="2">
    <location>
        <begin position="145"/>
        <end position="220"/>
    </location>
</feature>
<dbReference type="PROSITE" id="PS51257">
    <property type="entry name" value="PROKAR_LIPOPROTEIN"/>
    <property type="match status" value="1"/>
</dbReference>
<organism evidence="3 4">
    <name type="scientific">Arthrobacter stackebrandtii</name>
    <dbReference type="NCBI Taxonomy" id="272161"/>
    <lineage>
        <taxon>Bacteria</taxon>
        <taxon>Bacillati</taxon>
        <taxon>Actinomycetota</taxon>
        <taxon>Actinomycetes</taxon>
        <taxon>Micrococcales</taxon>
        <taxon>Micrococcaceae</taxon>
        <taxon>Arthrobacter</taxon>
    </lineage>
</organism>
<reference evidence="3 4" key="1">
    <citation type="submission" date="2021-03" db="EMBL/GenBank/DDBJ databases">
        <title>Sequencing the genomes of 1000 actinobacteria strains.</title>
        <authorList>
            <person name="Klenk H.-P."/>
        </authorList>
    </citation>
    <scope>NUCLEOTIDE SEQUENCE [LARGE SCALE GENOMIC DNA]</scope>
    <source>
        <strain evidence="3 4">DSM 16005</strain>
    </source>
</reference>
<dbReference type="Proteomes" id="UP000711614">
    <property type="component" value="Unassembled WGS sequence"/>
</dbReference>
<keyword evidence="1" id="KW-0472">Membrane</keyword>
<evidence type="ECO:0000256" key="1">
    <source>
        <dbReference type="SAM" id="Phobius"/>
    </source>
</evidence>
<proteinExistence type="predicted"/>
<evidence type="ECO:0000313" key="3">
    <source>
        <dbReference type="EMBL" id="MBP2414811.1"/>
    </source>
</evidence>
<sequence length="278" mass="29586">MTGRALTGWAAFRQRKSAHNLGSGVALLLLACSYGFSAAQDSPEPSEVALLFQLVTVVVILRVTDVRTLVMRLAALTAFAAGVAVLGVAVAGSTGHLLDAMLSATPIVAYMLAAVAIGVHESHKSRVDGQTLLAAVAMYVLLGIVFAFVYNFIALVMQVPLFSSGEPNSLTSQSFFSFTTLTTTGYGDKVPVGPVVQSMAILEAVVGTLFLVIAMARVVSAWKPAPRRDPEAPNREQWTPRRGRTRLQVQAGSAMSRPTGGRRAVCTHCGRRRPVHRP</sequence>